<evidence type="ECO:0000256" key="3">
    <source>
        <dbReference type="SAM" id="MobiDB-lite"/>
    </source>
</evidence>
<feature type="transmembrane region" description="Helical" evidence="4">
    <location>
        <begin position="48"/>
        <end position="69"/>
    </location>
</feature>
<dbReference type="EMBL" id="BAAARB010000002">
    <property type="protein sequence ID" value="GAA2368911.1"/>
    <property type="molecule type" value="Genomic_DNA"/>
</dbReference>
<feature type="region of interest" description="Disordered" evidence="3">
    <location>
        <begin position="1"/>
        <end position="24"/>
    </location>
</feature>
<evidence type="ECO:0000313" key="5">
    <source>
        <dbReference type="EMBL" id="GAA2368911.1"/>
    </source>
</evidence>
<protein>
    <recommendedName>
        <fullName evidence="7">Mce-associated membrane protein</fullName>
    </recommendedName>
</protein>
<gene>
    <name evidence="5" type="ORF">GCM10009855_05240</name>
</gene>
<feature type="compositionally biased region" description="Low complexity" evidence="3">
    <location>
        <begin position="1"/>
        <end position="14"/>
    </location>
</feature>
<keyword evidence="4" id="KW-0812">Transmembrane</keyword>
<evidence type="ECO:0008006" key="7">
    <source>
        <dbReference type="Google" id="ProtNLM"/>
    </source>
</evidence>
<reference evidence="6" key="1">
    <citation type="journal article" date="2019" name="Int. J. Syst. Evol. Microbiol.">
        <title>The Global Catalogue of Microorganisms (GCM) 10K type strain sequencing project: providing services to taxonomists for standard genome sequencing and annotation.</title>
        <authorList>
            <consortium name="The Broad Institute Genomics Platform"/>
            <consortium name="The Broad Institute Genome Sequencing Center for Infectious Disease"/>
            <person name="Wu L."/>
            <person name="Ma J."/>
        </authorList>
    </citation>
    <scope>NUCLEOTIDE SEQUENCE [LARGE SCALE GENOMIC DNA]</scope>
    <source>
        <strain evidence="6">JCM 16227</strain>
    </source>
</reference>
<organism evidence="5 6">
    <name type="scientific">Gordonia cholesterolivorans</name>
    <dbReference type="NCBI Taxonomy" id="559625"/>
    <lineage>
        <taxon>Bacteria</taxon>
        <taxon>Bacillati</taxon>
        <taxon>Actinomycetota</taxon>
        <taxon>Actinomycetes</taxon>
        <taxon>Mycobacteriales</taxon>
        <taxon>Gordoniaceae</taxon>
        <taxon>Gordonia</taxon>
    </lineage>
</organism>
<evidence type="ECO:0000256" key="1">
    <source>
        <dbReference type="ARBA" id="ARBA00004370"/>
    </source>
</evidence>
<keyword evidence="2 4" id="KW-0472">Membrane</keyword>
<dbReference type="RefSeq" id="WP_006896862.1">
    <property type="nucleotide sequence ID" value="NZ_BAAARB010000002.1"/>
</dbReference>
<name>A0ABP5U421_9ACTN</name>
<keyword evidence="6" id="KW-1185">Reference proteome</keyword>
<comment type="subcellular location">
    <subcellularLocation>
        <location evidence="1">Membrane</location>
    </subcellularLocation>
</comment>
<comment type="caution">
    <text evidence="5">The sequence shown here is derived from an EMBL/GenBank/DDBJ whole genome shotgun (WGS) entry which is preliminary data.</text>
</comment>
<accession>A0ABP5U421</accession>
<proteinExistence type="predicted"/>
<evidence type="ECO:0000256" key="2">
    <source>
        <dbReference type="ARBA" id="ARBA00023136"/>
    </source>
</evidence>
<keyword evidence="4" id="KW-1133">Transmembrane helix</keyword>
<dbReference type="PANTHER" id="PTHR37042:SF4">
    <property type="entry name" value="OUTER MEMBRANE PROTEIN RV1973"/>
    <property type="match status" value="1"/>
</dbReference>
<dbReference type="Proteomes" id="UP001501170">
    <property type="component" value="Unassembled WGS sequence"/>
</dbReference>
<sequence length="203" mass="21661">MTTTEAATEAATEPAGREPDVAETGTRRRLLHRVLLWPAGLTVRMRRIVVGVLAAVTIAGTGTLGYVWWAAASADADVAAGQSALASARRDVPQLLSYDYRTIDQAFPEAAKTLLTGKFLTEYTELGASVIQPAAKRDDIVTKAEVVEASVVSAKADAVTVLLFVNQTTTSKGMEGPRLDGSRVRVDLTKDGDSWKISEFVPV</sequence>
<dbReference type="PANTHER" id="PTHR37042">
    <property type="entry name" value="OUTER MEMBRANE PROTEIN RV1973"/>
    <property type="match status" value="1"/>
</dbReference>
<evidence type="ECO:0000256" key="4">
    <source>
        <dbReference type="SAM" id="Phobius"/>
    </source>
</evidence>
<evidence type="ECO:0000313" key="6">
    <source>
        <dbReference type="Proteomes" id="UP001501170"/>
    </source>
</evidence>